<keyword evidence="1" id="KW-0812">Transmembrane</keyword>
<dbReference type="EMBL" id="QGNY01000004">
    <property type="protein sequence ID" value="PWS31411.1"/>
    <property type="molecule type" value="Genomic_DNA"/>
</dbReference>
<comment type="caution">
    <text evidence="2">The sequence shown here is derived from an EMBL/GenBank/DDBJ whole genome shotgun (WGS) entry which is preliminary data.</text>
</comment>
<name>A0A317EX70_9SPHI</name>
<dbReference type="Proteomes" id="UP000245391">
    <property type="component" value="Unassembled WGS sequence"/>
</dbReference>
<evidence type="ECO:0000313" key="2">
    <source>
        <dbReference type="EMBL" id="PWS31411.1"/>
    </source>
</evidence>
<evidence type="ECO:0000313" key="3">
    <source>
        <dbReference type="Proteomes" id="UP000245391"/>
    </source>
</evidence>
<gene>
    <name evidence="2" type="ORF">DF947_12480</name>
</gene>
<organism evidence="2 3">
    <name type="scientific">Pedobacter paludis</name>
    <dbReference type="NCBI Taxonomy" id="2203212"/>
    <lineage>
        <taxon>Bacteria</taxon>
        <taxon>Pseudomonadati</taxon>
        <taxon>Bacteroidota</taxon>
        <taxon>Sphingobacteriia</taxon>
        <taxon>Sphingobacteriales</taxon>
        <taxon>Sphingobacteriaceae</taxon>
        <taxon>Pedobacter</taxon>
    </lineage>
</organism>
<feature type="transmembrane region" description="Helical" evidence="1">
    <location>
        <begin position="69"/>
        <end position="90"/>
    </location>
</feature>
<feature type="transmembrane region" description="Helical" evidence="1">
    <location>
        <begin position="127"/>
        <end position="151"/>
    </location>
</feature>
<keyword evidence="1" id="KW-1133">Transmembrane helix</keyword>
<evidence type="ECO:0000256" key="1">
    <source>
        <dbReference type="SAM" id="Phobius"/>
    </source>
</evidence>
<dbReference type="RefSeq" id="WP_109930257.1">
    <property type="nucleotide sequence ID" value="NZ_QGNY01000004.1"/>
</dbReference>
<dbReference type="AlphaFoldDB" id="A0A317EX70"/>
<dbReference type="Pfam" id="PF17319">
    <property type="entry name" value="DUF5362"/>
    <property type="match status" value="1"/>
</dbReference>
<protein>
    <recommendedName>
        <fullName evidence="4">DUF5362 domain-containing protein</fullName>
    </recommendedName>
</protein>
<dbReference type="OrthoDB" id="1121797at2"/>
<dbReference type="InterPro" id="IPR035287">
    <property type="entry name" value="DUF5362"/>
</dbReference>
<feature type="transmembrane region" description="Helical" evidence="1">
    <location>
        <begin position="33"/>
        <end position="57"/>
    </location>
</feature>
<keyword evidence="1" id="KW-0472">Membrane</keyword>
<keyword evidence="3" id="KW-1185">Reference proteome</keyword>
<sequence>MDNLEQDVPQEVKLVVTEEMRSYIYEITKWSRFLSIIGFILSALLILGSLSIGAAISANPAMLSQLGPLAGIGGMGLTVMYLVIALIYFYPSLLLFRFSNKGKHAVLYGEQESLNEAMLHMKSLFKFWGILTIVIIILYFLMIFIVGASIAMK</sequence>
<accession>A0A317EX70</accession>
<evidence type="ECO:0008006" key="4">
    <source>
        <dbReference type="Google" id="ProtNLM"/>
    </source>
</evidence>
<proteinExistence type="predicted"/>
<reference evidence="3" key="1">
    <citation type="submission" date="2018-05" db="EMBL/GenBank/DDBJ databases">
        <title>Pedobacter paludis sp. nov., isolated from wetland soil.</title>
        <authorList>
            <person name="Zhang Y."/>
        </authorList>
    </citation>
    <scope>NUCLEOTIDE SEQUENCE [LARGE SCALE GENOMIC DNA]</scope>
    <source>
        <strain evidence="3">R-8</strain>
    </source>
</reference>